<dbReference type="NCBIfam" id="TIGR02937">
    <property type="entry name" value="sigma70-ECF"/>
    <property type="match status" value="1"/>
</dbReference>
<comment type="similarity">
    <text evidence="1">Belongs to the sigma-70 factor family. ECF subfamily.</text>
</comment>
<sequence length="290" mass="31969">MSETDPFSAHRSLLFTVAYEMLGSATDAEDVVQEVWLRWADSDRDDVLDPRAYLVRITTRLALNKLRGNARRREDYVGPWLPEPLLTSADVADDVALADSVSTAMLLVLETLPPTERAVFVLREVFDVSYAEIAQAVEKSEPAVRQIASRARTHVAERRPRTSVTARERDAVIEKFRSATEGGDLQSLMDVLAPDVVLMTDGGGRVQAALNPIHGRDKVFRFLTAVAPDALELQPVWLNGSPAIQFVVGGQRDGVGTMLVEDGLVTRLYLVRNPDKLGAVIAPVDLRRTL</sequence>
<keyword evidence="9" id="KW-1185">Reference proteome</keyword>
<dbReference type="Gene3D" id="1.10.1740.10">
    <property type="match status" value="1"/>
</dbReference>
<evidence type="ECO:0000256" key="4">
    <source>
        <dbReference type="ARBA" id="ARBA00023082"/>
    </source>
</evidence>
<dbReference type="Gene3D" id="3.10.450.50">
    <property type="match status" value="1"/>
</dbReference>
<evidence type="ECO:0000256" key="5">
    <source>
        <dbReference type="ARBA" id="ARBA00023163"/>
    </source>
</evidence>
<dbReference type="RefSeq" id="WP_129476231.1">
    <property type="nucleotide sequence ID" value="NZ_SDWS01000005.1"/>
</dbReference>
<dbReference type="SUPFAM" id="SSF54427">
    <property type="entry name" value="NTF2-like"/>
    <property type="match status" value="1"/>
</dbReference>
<dbReference type="InterPro" id="IPR052704">
    <property type="entry name" value="ECF_Sigma-70_Domain"/>
</dbReference>
<dbReference type="InterPro" id="IPR007627">
    <property type="entry name" value="RNA_pol_sigma70_r2"/>
</dbReference>
<keyword evidence="5" id="KW-0804">Transcription</keyword>
<comment type="caution">
    <text evidence="8">The sequence shown here is derived from an EMBL/GenBank/DDBJ whole genome shotgun (WGS) entry which is preliminary data.</text>
</comment>
<protein>
    <submittedName>
        <fullName evidence="8">RNA polymerase sigma-70 factor</fullName>
    </submittedName>
</protein>
<evidence type="ECO:0000313" key="9">
    <source>
        <dbReference type="Proteomes" id="UP000291838"/>
    </source>
</evidence>
<proteinExistence type="inferred from homology"/>
<dbReference type="EMBL" id="SDWS01000005">
    <property type="protein sequence ID" value="RYB90256.1"/>
    <property type="molecule type" value="Genomic_DNA"/>
</dbReference>
<dbReference type="InterPro" id="IPR036388">
    <property type="entry name" value="WH-like_DNA-bd_sf"/>
</dbReference>
<keyword evidence="3" id="KW-0805">Transcription regulation</keyword>
<dbReference type="PANTHER" id="PTHR30173">
    <property type="entry name" value="SIGMA 19 FACTOR"/>
    <property type="match status" value="1"/>
</dbReference>
<dbReference type="AlphaFoldDB" id="A0A4Q2RP65"/>
<dbReference type="NCBIfam" id="NF007214">
    <property type="entry name" value="PRK09636.1"/>
    <property type="match status" value="1"/>
</dbReference>
<dbReference type="GO" id="GO:0006352">
    <property type="term" value="P:DNA-templated transcription initiation"/>
    <property type="evidence" value="ECO:0007669"/>
    <property type="project" value="InterPro"/>
</dbReference>
<dbReference type="Gene3D" id="1.10.10.10">
    <property type="entry name" value="Winged helix-like DNA-binding domain superfamily/Winged helix DNA-binding domain"/>
    <property type="match status" value="1"/>
</dbReference>
<dbReference type="InterPro" id="IPR032710">
    <property type="entry name" value="NTF2-like_dom_sf"/>
</dbReference>
<dbReference type="InterPro" id="IPR014303">
    <property type="entry name" value="RNA_pol_sigma-70_ECF"/>
</dbReference>
<evidence type="ECO:0000256" key="3">
    <source>
        <dbReference type="ARBA" id="ARBA00023015"/>
    </source>
</evidence>
<dbReference type="InterPro" id="IPR013324">
    <property type="entry name" value="RNA_pol_sigma_r3/r4-like"/>
</dbReference>
<evidence type="ECO:0000259" key="7">
    <source>
        <dbReference type="Pfam" id="PF08281"/>
    </source>
</evidence>
<evidence type="ECO:0000256" key="2">
    <source>
        <dbReference type="ARBA" id="ARBA00011344"/>
    </source>
</evidence>
<dbReference type="InterPro" id="IPR014284">
    <property type="entry name" value="RNA_pol_sigma-70_dom"/>
</dbReference>
<dbReference type="Pfam" id="PF08281">
    <property type="entry name" value="Sigma70_r4_2"/>
    <property type="match status" value="1"/>
</dbReference>
<dbReference type="Pfam" id="PF04542">
    <property type="entry name" value="Sigma70_r2"/>
    <property type="match status" value="1"/>
</dbReference>
<dbReference type="SUPFAM" id="SSF88946">
    <property type="entry name" value="Sigma2 domain of RNA polymerase sigma factors"/>
    <property type="match status" value="1"/>
</dbReference>
<dbReference type="InterPro" id="IPR013249">
    <property type="entry name" value="RNA_pol_sigma70_r4_t2"/>
</dbReference>
<feature type="domain" description="RNA polymerase sigma factor 70 region 4 type 2" evidence="7">
    <location>
        <begin position="105"/>
        <end position="154"/>
    </location>
</feature>
<evidence type="ECO:0000313" key="8">
    <source>
        <dbReference type="EMBL" id="RYB90256.1"/>
    </source>
</evidence>
<dbReference type="OrthoDB" id="6689546at2"/>
<reference evidence="8 9" key="1">
    <citation type="submission" date="2019-01" db="EMBL/GenBank/DDBJ databases">
        <title>Novel species of Nocardioides.</title>
        <authorList>
            <person name="Liu Q."/>
            <person name="Xin Y.-H."/>
        </authorList>
    </citation>
    <scope>NUCLEOTIDE SEQUENCE [LARGE SCALE GENOMIC DNA]</scope>
    <source>
        <strain evidence="8 9">HLT3-15</strain>
    </source>
</reference>
<feature type="domain" description="RNA polymerase sigma-70 region 2" evidence="6">
    <location>
        <begin position="7"/>
        <end position="72"/>
    </location>
</feature>
<dbReference type="SUPFAM" id="SSF88659">
    <property type="entry name" value="Sigma3 and sigma4 domains of RNA polymerase sigma factors"/>
    <property type="match status" value="1"/>
</dbReference>
<evidence type="ECO:0000256" key="1">
    <source>
        <dbReference type="ARBA" id="ARBA00010641"/>
    </source>
</evidence>
<dbReference type="CDD" id="cd06171">
    <property type="entry name" value="Sigma70_r4"/>
    <property type="match status" value="1"/>
</dbReference>
<dbReference type="GO" id="GO:0003677">
    <property type="term" value="F:DNA binding"/>
    <property type="evidence" value="ECO:0007669"/>
    <property type="project" value="InterPro"/>
</dbReference>
<accession>A0A4Q2RP65</accession>
<dbReference type="InterPro" id="IPR013325">
    <property type="entry name" value="RNA_pol_sigma_r2"/>
</dbReference>
<dbReference type="PANTHER" id="PTHR30173:SF36">
    <property type="entry name" value="ECF RNA POLYMERASE SIGMA FACTOR SIGJ"/>
    <property type="match status" value="1"/>
</dbReference>
<dbReference type="GO" id="GO:0016987">
    <property type="term" value="F:sigma factor activity"/>
    <property type="evidence" value="ECO:0007669"/>
    <property type="project" value="UniProtKB-KW"/>
</dbReference>
<name>A0A4Q2RP65_9ACTN</name>
<dbReference type="NCBIfam" id="TIGR02957">
    <property type="entry name" value="SigX4"/>
    <property type="match status" value="1"/>
</dbReference>
<keyword evidence="4" id="KW-0731">Sigma factor</keyword>
<dbReference type="Proteomes" id="UP000291838">
    <property type="component" value="Unassembled WGS sequence"/>
</dbReference>
<gene>
    <name evidence="8" type="ORF">EUA06_12805</name>
</gene>
<evidence type="ECO:0000259" key="6">
    <source>
        <dbReference type="Pfam" id="PF04542"/>
    </source>
</evidence>
<comment type="subunit">
    <text evidence="2">Interacts transiently with the RNA polymerase catalytic core formed by RpoA, RpoB, RpoC and RpoZ (2 alpha, 1 beta, 1 beta' and 1 omega subunit) to form the RNA polymerase holoenzyme that can initiate transcription.</text>
</comment>
<organism evidence="8 9">
    <name type="scientific">Nocardioides glacieisoli</name>
    <dbReference type="NCBI Taxonomy" id="1168730"/>
    <lineage>
        <taxon>Bacteria</taxon>
        <taxon>Bacillati</taxon>
        <taxon>Actinomycetota</taxon>
        <taxon>Actinomycetes</taxon>
        <taxon>Propionibacteriales</taxon>
        <taxon>Nocardioidaceae</taxon>
        <taxon>Nocardioides</taxon>
    </lineage>
</organism>